<dbReference type="GO" id="GO:0003677">
    <property type="term" value="F:DNA binding"/>
    <property type="evidence" value="ECO:0007669"/>
    <property type="project" value="UniProtKB-KW"/>
</dbReference>
<dbReference type="GO" id="GO:0008270">
    <property type="term" value="F:zinc ion binding"/>
    <property type="evidence" value="ECO:0007669"/>
    <property type="project" value="UniProtKB-KW"/>
</dbReference>
<evidence type="ECO:0000259" key="8">
    <source>
        <dbReference type="Pfam" id="PF14372"/>
    </source>
</evidence>
<dbReference type="SUPFAM" id="SSF53098">
    <property type="entry name" value="Ribonuclease H-like"/>
    <property type="match status" value="1"/>
</dbReference>
<feature type="domain" description="hAT-like transposase RNase-H fold" evidence="8">
    <location>
        <begin position="296"/>
        <end position="386"/>
    </location>
</feature>
<dbReference type="InterPro" id="IPR008906">
    <property type="entry name" value="HATC_C_dom"/>
</dbReference>
<organism evidence="9 10">
    <name type="scientific">Colocasia esculenta</name>
    <name type="common">Wild taro</name>
    <name type="synonym">Arum esculentum</name>
    <dbReference type="NCBI Taxonomy" id="4460"/>
    <lineage>
        <taxon>Eukaryota</taxon>
        <taxon>Viridiplantae</taxon>
        <taxon>Streptophyta</taxon>
        <taxon>Embryophyta</taxon>
        <taxon>Tracheophyta</taxon>
        <taxon>Spermatophyta</taxon>
        <taxon>Magnoliopsida</taxon>
        <taxon>Liliopsida</taxon>
        <taxon>Araceae</taxon>
        <taxon>Aroideae</taxon>
        <taxon>Colocasieae</taxon>
        <taxon>Colocasia</taxon>
    </lineage>
</organism>
<dbReference type="GO" id="GO:0046983">
    <property type="term" value="F:protein dimerization activity"/>
    <property type="evidence" value="ECO:0007669"/>
    <property type="project" value="InterPro"/>
</dbReference>
<evidence type="ECO:0000313" key="10">
    <source>
        <dbReference type="Proteomes" id="UP000652761"/>
    </source>
</evidence>
<dbReference type="PANTHER" id="PTHR46481:SF10">
    <property type="entry name" value="ZINC FINGER BED DOMAIN-CONTAINING PROTEIN 39"/>
    <property type="match status" value="1"/>
</dbReference>
<reference evidence="9" key="1">
    <citation type="submission" date="2017-07" db="EMBL/GenBank/DDBJ databases">
        <title>Taro Niue Genome Assembly and Annotation.</title>
        <authorList>
            <person name="Atibalentja N."/>
            <person name="Keating K."/>
            <person name="Fields C.J."/>
        </authorList>
    </citation>
    <scope>NUCLEOTIDE SEQUENCE</scope>
    <source>
        <strain evidence="9">Niue_2</strain>
        <tissue evidence="9">Leaf</tissue>
    </source>
</reference>
<protein>
    <recommendedName>
        <fullName evidence="11">Transposase</fullName>
    </recommendedName>
</protein>
<dbReference type="PANTHER" id="PTHR46481">
    <property type="entry name" value="ZINC FINGER BED DOMAIN-CONTAINING PROTEIN 4"/>
    <property type="match status" value="1"/>
</dbReference>
<comment type="subcellular location">
    <subcellularLocation>
        <location evidence="1">Nucleus</location>
    </subcellularLocation>
</comment>
<name>A0A843WBV3_COLES</name>
<dbReference type="OrthoDB" id="1607513at2759"/>
<feature type="domain" description="HAT C-terminal dimerisation" evidence="7">
    <location>
        <begin position="411"/>
        <end position="492"/>
    </location>
</feature>
<keyword evidence="5" id="KW-0238">DNA-binding</keyword>
<sequence>FNFCRYCQKHLVGGSSSATKHLSNHVMHCLEAQALKRSRGETEPAGGELENPSFVFDNGWSREDFAKMLLSRNIVKLDCMQLYAKEKEKVYSLESLHCRVSLTLDMWTSIGNNGYMCLTCHYIDDDWNLKKKVLNFEYVEAPHGHKELTKVLLDKLLEWNIDKKLFSILLDNSNDNNKVVKMLLNDPNFTQFLPLNGSWFHWRCGARILNLIVQDCLKEVEEVIFKVCESVKYVRSSQQRKENFKKVVRFEVCLKKSLILDVSTRWNSTYIMLERAAGFEKVFSCFQGPSFQHPIFFFWDIYIIHISLKQWCIHEESFISLMASRMLLKFDKYWSKTNILLTIATILNPQFKMFMVRYFFEKIYDDEAAENVEEVKIGLQHLYDTYVTRKSDNSFDSITLSASSSIAKKIDLDVYLEEPAKPEDNLDVLKWWKSNSSKYLVLSHMARDVLAIPVSTVASESTFSAGSRVLNKYRSSLDDTIVQALICTENWLWDDVSSIYISEEDVLSSIFASSKIIDENEDEILEFPYDEAFAFSSASD</sequence>
<evidence type="ECO:0000256" key="4">
    <source>
        <dbReference type="ARBA" id="ARBA00022833"/>
    </source>
</evidence>
<dbReference type="Pfam" id="PF05699">
    <property type="entry name" value="Dimer_Tnp_hAT"/>
    <property type="match status" value="1"/>
</dbReference>
<evidence type="ECO:0000259" key="7">
    <source>
        <dbReference type="Pfam" id="PF05699"/>
    </source>
</evidence>
<keyword evidence="6" id="KW-0539">Nucleus</keyword>
<evidence type="ECO:0000256" key="5">
    <source>
        <dbReference type="ARBA" id="ARBA00023125"/>
    </source>
</evidence>
<keyword evidence="2" id="KW-0479">Metal-binding</keyword>
<dbReference type="AlphaFoldDB" id="A0A843WBV3"/>
<evidence type="ECO:0000256" key="6">
    <source>
        <dbReference type="ARBA" id="ARBA00023242"/>
    </source>
</evidence>
<dbReference type="EMBL" id="NMUH01003904">
    <property type="protein sequence ID" value="MQM07582.1"/>
    <property type="molecule type" value="Genomic_DNA"/>
</dbReference>
<keyword evidence="3" id="KW-0863">Zinc-finger</keyword>
<proteinExistence type="predicted"/>
<evidence type="ECO:0000256" key="2">
    <source>
        <dbReference type="ARBA" id="ARBA00022723"/>
    </source>
</evidence>
<dbReference type="InterPro" id="IPR052035">
    <property type="entry name" value="ZnF_BED_domain_contain"/>
</dbReference>
<keyword evidence="10" id="KW-1185">Reference proteome</keyword>
<comment type="caution">
    <text evidence="9">The sequence shown here is derived from an EMBL/GenBank/DDBJ whole genome shotgun (WGS) entry which is preliminary data.</text>
</comment>
<dbReference type="Pfam" id="PF14372">
    <property type="entry name" value="hAT-like_RNase-H"/>
    <property type="match status" value="1"/>
</dbReference>
<evidence type="ECO:0008006" key="11">
    <source>
        <dbReference type="Google" id="ProtNLM"/>
    </source>
</evidence>
<evidence type="ECO:0000256" key="1">
    <source>
        <dbReference type="ARBA" id="ARBA00004123"/>
    </source>
</evidence>
<evidence type="ECO:0000256" key="3">
    <source>
        <dbReference type="ARBA" id="ARBA00022771"/>
    </source>
</evidence>
<dbReference type="InterPro" id="IPR025525">
    <property type="entry name" value="hAT-like_transposase_RNase-H"/>
</dbReference>
<accession>A0A843WBV3</accession>
<dbReference type="Proteomes" id="UP000652761">
    <property type="component" value="Unassembled WGS sequence"/>
</dbReference>
<evidence type="ECO:0000313" key="9">
    <source>
        <dbReference type="EMBL" id="MQM07582.1"/>
    </source>
</evidence>
<dbReference type="InterPro" id="IPR012337">
    <property type="entry name" value="RNaseH-like_sf"/>
</dbReference>
<keyword evidence="4" id="KW-0862">Zinc</keyword>
<feature type="non-terminal residue" evidence="9">
    <location>
        <position position="540"/>
    </location>
</feature>
<dbReference type="GO" id="GO:0005634">
    <property type="term" value="C:nucleus"/>
    <property type="evidence" value="ECO:0007669"/>
    <property type="project" value="UniProtKB-SubCell"/>
</dbReference>
<gene>
    <name evidence="9" type="ORF">Taro_040426</name>
</gene>